<evidence type="ECO:0000256" key="4">
    <source>
        <dbReference type="SAM" id="Phobius"/>
    </source>
</evidence>
<dbReference type="EMBL" id="JBCLSQ010000016">
    <property type="protein sequence ID" value="MEY8538245.1"/>
    <property type="molecule type" value="Genomic_DNA"/>
</dbReference>
<accession>A0ABV4DA07</accession>
<feature type="transmembrane region" description="Helical" evidence="4">
    <location>
        <begin position="378"/>
        <end position="402"/>
    </location>
</feature>
<reference evidence="6 7" key="1">
    <citation type="submission" date="2024-03" db="EMBL/GenBank/DDBJ databases">
        <title>Mouse gut bacterial collection (mGBC) of GemPharmatech.</title>
        <authorList>
            <person name="He Y."/>
            <person name="Dong L."/>
            <person name="Wu D."/>
            <person name="Gao X."/>
            <person name="Lin Z."/>
        </authorList>
    </citation>
    <scope>NUCLEOTIDE SEQUENCE [LARGE SCALE GENOMIC DNA]</scope>
    <source>
        <strain evidence="6 7">20-218</strain>
    </source>
</reference>
<evidence type="ECO:0000256" key="2">
    <source>
        <dbReference type="ARBA" id="ARBA00022676"/>
    </source>
</evidence>
<keyword evidence="4" id="KW-1133">Transmembrane helix</keyword>
<dbReference type="PANTHER" id="PTHR43630:SF1">
    <property type="entry name" value="POLY-BETA-1,6-N-ACETYL-D-GLUCOSAMINE SYNTHASE"/>
    <property type="match status" value="1"/>
</dbReference>
<evidence type="ECO:0000256" key="1">
    <source>
        <dbReference type="ARBA" id="ARBA00006739"/>
    </source>
</evidence>
<keyword evidence="4" id="KW-0472">Membrane</keyword>
<feature type="transmembrane region" description="Helical" evidence="4">
    <location>
        <begin position="312"/>
        <end position="334"/>
    </location>
</feature>
<dbReference type="InterPro" id="IPR029044">
    <property type="entry name" value="Nucleotide-diphossugar_trans"/>
</dbReference>
<proteinExistence type="inferred from homology"/>
<feature type="domain" description="Glycosyltransferase 2-like" evidence="5">
    <location>
        <begin position="54"/>
        <end position="222"/>
    </location>
</feature>
<evidence type="ECO:0000256" key="3">
    <source>
        <dbReference type="ARBA" id="ARBA00022679"/>
    </source>
</evidence>
<gene>
    <name evidence="6" type="ORF">AALM99_07305</name>
</gene>
<sequence>MSDSILQNLFWVLVCYPLIGAVGWTIGGIYYRYFYRGRNRKFHPIIAAEQPMVSIMIPAHNEEVMIEETIEYLMNELNYENYEVLVCDDGSYDMTSEILASLAFRYSNLRVLHVEKNKGKAHAFNIGISFCKGEFVLSNDADTVPEPDALIKYMNYFMDTAYQNCAAVTANMDVQNRSLLLEKSQTVEFSSIVGIIKRSQLGLLGSMYAYSGANTMYRKAAVYDAGLFRQDRATEDISIAWDHQLNGWQALFDPDIMFYMNVPSTLEMLYKQRKRWAKGGIEVYFTNFFKVFKHPLKHISQVVMMIDQTGSILWSFLYCFGLFYMLFRFFWLILSQQTEALLHYVDMIFVFYSFMAIVGSWQLFAALVMDNHAKKLKYLFFAPVYMLWYWQVNTLTIITTFIPALKAVMGLQGEGTWVSPTRTKMKD</sequence>
<dbReference type="SUPFAM" id="SSF53448">
    <property type="entry name" value="Nucleotide-diphospho-sugar transferases"/>
    <property type="match status" value="1"/>
</dbReference>
<organism evidence="6 7">
    <name type="scientific">Lactococcus muris</name>
    <dbReference type="NCBI Taxonomy" id="2941330"/>
    <lineage>
        <taxon>Bacteria</taxon>
        <taxon>Bacillati</taxon>
        <taxon>Bacillota</taxon>
        <taxon>Bacilli</taxon>
        <taxon>Lactobacillales</taxon>
        <taxon>Streptococcaceae</taxon>
        <taxon>Lactococcus</taxon>
    </lineage>
</organism>
<keyword evidence="3" id="KW-0808">Transferase</keyword>
<dbReference type="Proteomes" id="UP001565242">
    <property type="component" value="Unassembled WGS sequence"/>
</dbReference>
<comment type="caution">
    <text evidence="6">The sequence shown here is derived from an EMBL/GenBank/DDBJ whole genome shotgun (WGS) entry which is preliminary data.</text>
</comment>
<dbReference type="RefSeq" id="WP_369918449.1">
    <property type="nucleotide sequence ID" value="NZ_JBCLSQ010000016.1"/>
</dbReference>
<dbReference type="CDD" id="cd06423">
    <property type="entry name" value="CESA_like"/>
    <property type="match status" value="1"/>
</dbReference>
<comment type="similarity">
    <text evidence="1">Belongs to the glycosyltransferase 2 family.</text>
</comment>
<keyword evidence="4" id="KW-0812">Transmembrane</keyword>
<protein>
    <submittedName>
        <fullName evidence="6">Glycosyltransferase family 2 protein</fullName>
    </submittedName>
</protein>
<feature type="transmembrane region" description="Helical" evidence="4">
    <location>
        <begin position="6"/>
        <end position="31"/>
    </location>
</feature>
<keyword evidence="7" id="KW-1185">Reference proteome</keyword>
<dbReference type="PANTHER" id="PTHR43630">
    <property type="entry name" value="POLY-BETA-1,6-N-ACETYL-D-GLUCOSAMINE SYNTHASE"/>
    <property type="match status" value="1"/>
</dbReference>
<feature type="transmembrane region" description="Helical" evidence="4">
    <location>
        <begin position="340"/>
        <end position="366"/>
    </location>
</feature>
<dbReference type="Pfam" id="PF00535">
    <property type="entry name" value="Glycos_transf_2"/>
    <property type="match status" value="1"/>
</dbReference>
<name>A0ABV4DA07_9LACT</name>
<evidence type="ECO:0000313" key="7">
    <source>
        <dbReference type="Proteomes" id="UP001565242"/>
    </source>
</evidence>
<evidence type="ECO:0000259" key="5">
    <source>
        <dbReference type="Pfam" id="PF00535"/>
    </source>
</evidence>
<keyword evidence="2" id="KW-0328">Glycosyltransferase</keyword>
<dbReference type="Gene3D" id="3.90.550.10">
    <property type="entry name" value="Spore Coat Polysaccharide Biosynthesis Protein SpsA, Chain A"/>
    <property type="match status" value="1"/>
</dbReference>
<evidence type="ECO:0000313" key="6">
    <source>
        <dbReference type="EMBL" id="MEY8538245.1"/>
    </source>
</evidence>
<dbReference type="InterPro" id="IPR001173">
    <property type="entry name" value="Glyco_trans_2-like"/>
</dbReference>